<proteinExistence type="predicted"/>
<name>A0ACB9F7F0_CICIN</name>
<sequence>MSMLRISATKSQQIAVVPSDTEEFNYRFRVLFSERIKGFIEGELVKKWEKKLGQVPNEIVKLDALLRKPKKYATHMELWKNKEGFVRDKTLIGRRIAEFKSGMECILDYVNGKVLDTSDVKVLKLKGNVVARLTKALAFLKELIEVPVVVILIYTFFRKDKNQSSFIFKDYICKQ</sequence>
<dbReference type="Proteomes" id="UP001055811">
    <property type="component" value="Linkage Group LG03"/>
</dbReference>
<reference evidence="2" key="1">
    <citation type="journal article" date="2022" name="Mol. Ecol. Resour.">
        <title>The genomes of chicory, endive, great burdock and yacon provide insights into Asteraceae palaeo-polyploidization history and plant inulin production.</title>
        <authorList>
            <person name="Fan W."/>
            <person name="Wang S."/>
            <person name="Wang H."/>
            <person name="Wang A."/>
            <person name="Jiang F."/>
            <person name="Liu H."/>
            <person name="Zhao H."/>
            <person name="Xu D."/>
            <person name="Zhang Y."/>
        </authorList>
    </citation>
    <scope>NUCLEOTIDE SEQUENCE [LARGE SCALE GENOMIC DNA]</scope>
    <source>
        <strain evidence="2">cv. Punajuju</strain>
    </source>
</reference>
<organism evidence="1 2">
    <name type="scientific">Cichorium intybus</name>
    <name type="common">Chicory</name>
    <dbReference type="NCBI Taxonomy" id="13427"/>
    <lineage>
        <taxon>Eukaryota</taxon>
        <taxon>Viridiplantae</taxon>
        <taxon>Streptophyta</taxon>
        <taxon>Embryophyta</taxon>
        <taxon>Tracheophyta</taxon>
        <taxon>Spermatophyta</taxon>
        <taxon>Magnoliopsida</taxon>
        <taxon>eudicotyledons</taxon>
        <taxon>Gunneridae</taxon>
        <taxon>Pentapetalae</taxon>
        <taxon>asterids</taxon>
        <taxon>campanulids</taxon>
        <taxon>Asterales</taxon>
        <taxon>Asteraceae</taxon>
        <taxon>Cichorioideae</taxon>
        <taxon>Cichorieae</taxon>
        <taxon>Cichoriinae</taxon>
        <taxon>Cichorium</taxon>
    </lineage>
</organism>
<evidence type="ECO:0000313" key="2">
    <source>
        <dbReference type="Proteomes" id="UP001055811"/>
    </source>
</evidence>
<reference evidence="1 2" key="2">
    <citation type="journal article" date="2022" name="Mol. Ecol. Resour.">
        <title>The genomes of chicory, endive, great burdock and yacon provide insights into Asteraceae paleo-polyploidization history and plant inulin production.</title>
        <authorList>
            <person name="Fan W."/>
            <person name="Wang S."/>
            <person name="Wang H."/>
            <person name="Wang A."/>
            <person name="Jiang F."/>
            <person name="Liu H."/>
            <person name="Zhao H."/>
            <person name="Xu D."/>
            <person name="Zhang Y."/>
        </authorList>
    </citation>
    <scope>NUCLEOTIDE SEQUENCE [LARGE SCALE GENOMIC DNA]</scope>
    <source>
        <strain evidence="2">cv. Punajuju</strain>
        <tissue evidence="1">Leaves</tissue>
    </source>
</reference>
<comment type="caution">
    <text evidence="1">The sequence shown here is derived from an EMBL/GenBank/DDBJ whole genome shotgun (WGS) entry which is preliminary data.</text>
</comment>
<accession>A0ACB9F7F0</accession>
<protein>
    <submittedName>
        <fullName evidence="1">Uncharacterized protein</fullName>
    </submittedName>
</protein>
<evidence type="ECO:0000313" key="1">
    <source>
        <dbReference type="EMBL" id="KAI3766828.1"/>
    </source>
</evidence>
<dbReference type="EMBL" id="CM042011">
    <property type="protein sequence ID" value="KAI3766828.1"/>
    <property type="molecule type" value="Genomic_DNA"/>
</dbReference>
<keyword evidence="2" id="KW-1185">Reference proteome</keyword>
<gene>
    <name evidence="1" type="ORF">L2E82_16903</name>
</gene>